<dbReference type="PROSITE" id="PS01032">
    <property type="entry name" value="PPM_1"/>
    <property type="match status" value="1"/>
</dbReference>
<evidence type="ECO:0000313" key="5">
    <source>
        <dbReference type="EMBL" id="CAF1520835.1"/>
    </source>
</evidence>
<keyword evidence="2" id="KW-0378">Hydrolase</keyword>
<organism evidence="5 6">
    <name type="scientific">Adineta steineri</name>
    <dbReference type="NCBI Taxonomy" id="433720"/>
    <lineage>
        <taxon>Eukaryota</taxon>
        <taxon>Metazoa</taxon>
        <taxon>Spiralia</taxon>
        <taxon>Gnathifera</taxon>
        <taxon>Rotifera</taxon>
        <taxon>Eurotatoria</taxon>
        <taxon>Bdelloidea</taxon>
        <taxon>Adinetida</taxon>
        <taxon>Adinetidae</taxon>
        <taxon>Adineta</taxon>
    </lineage>
</organism>
<dbReference type="GO" id="GO:0046872">
    <property type="term" value="F:metal ion binding"/>
    <property type="evidence" value="ECO:0007669"/>
    <property type="project" value="UniProtKB-KW"/>
</dbReference>
<dbReference type="InterPro" id="IPR036457">
    <property type="entry name" value="PPM-type-like_dom_sf"/>
</dbReference>
<proteinExistence type="predicted"/>
<evidence type="ECO:0000256" key="3">
    <source>
        <dbReference type="ARBA" id="ARBA00022912"/>
    </source>
</evidence>
<keyword evidence="3" id="KW-0904">Protein phosphatase</keyword>
<evidence type="ECO:0000313" key="6">
    <source>
        <dbReference type="Proteomes" id="UP000663860"/>
    </source>
</evidence>
<evidence type="ECO:0000256" key="1">
    <source>
        <dbReference type="ARBA" id="ARBA00022723"/>
    </source>
</evidence>
<dbReference type="SUPFAM" id="SSF81606">
    <property type="entry name" value="PP2C-like"/>
    <property type="match status" value="1"/>
</dbReference>
<dbReference type="EMBL" id="CAJNOE010005785">
    <property type="protein sequence ID" value="CAF1520835.1"/>
    <property type="molecule type" value="Genomic_DNA"/>
</dbReference>
<dbReference type="AlphaFoldDB" id="A0A815URN6"/>
<dbReference type="InterPro" id="IPR000222">
    <property type="entry name" value="PP2C_BS"/>
</dbReference>
<reference evidence="5" key="1">
    <citation type="submission" date="2021-02" db="EMBL/GenBank/DDBJ databases">
        <authorList>
            <person name="Nowell W R."/>
        </authorList>
    </citation>
    <scope>NUCLEOTIDE SEQUENCE</scope>
</reference>
<keyword evidence="1" id="KW-0479">Metal-binding</keyword>
<dbReference type="Proteomes" id="UP000663860">
    <property type="component" value="Unassembled WGS sequence"/>
</dbReference>
<protein>
    <recommendedName>
        <fullName evidence="4">PPM-type phosphatase domain-containing protein</fullName>
    </recommendedName>
</protein>
<evidence type="ECO:0000259" key="4">
    <source>
        <dbReference type="Pfam" id="PF00481"/>
    </source>
</evidence>
<gene>
    <name evidence="5" type="ORF">IZO911_LOCUS45846</name>
</gene>
<name>A0A815URN6_9BILA</name>
<feature type="domain" description="PPM-type phosphatase" evidence="4">
    <location>
        <begin position="13"/>
        <end position="63"/>
    </location>
</feature>
<accession>A0A815URN6</accession>
<dbReference type="GO" id="GO:0004721">
    <property type="term" value="F:phosphoprotein phosphatase activity"/>
    <property type="evidence" value="ECO:0007669"/>
    <property type="project" value="UniProtKB-KW"/>
</dbReference>
<dbReference type="Gene3D" id="3.60.40.10">
    <property type="entry name" value="PPM-type phosphatase domain"/>
    <property type="match status" value="1"/>
</dbReference>
<comment type="caution">
    <text evidence="5">The sequence shown here is derived from an EMBL/GenBank/DDBJ whole genome shotgun (WGS) entry which is preliminary data.</text>
</comment>
<sequence length="74" mass="8284">MEDAYAIALQRLNPSEKESPISLAYFGIFDGHGGKEAAEFARQSLCQHILEQDDFWPNTSAESQNDQLILSAIR</sequence>
<feature type="non-terminal residue" evidence="5">
    <location>
        <position position="1"/>
    </location>
</feature>
<dbReference type="InterPro" id="IPR001932">
    <property type="entry name" value="PPM-type_phosphatase-like_dom"/>
</dbReference>
<evidence type="ECO:0000256" key="2">
    <source>
        <dbReference type="ARBA" id="ARBA00022801"/>
    </source>
</evidence>
<dbReference type="Pfam" id="PF00481">
    <property type="entry name" value="PP2C"/>
    <property type="match status" value="1"/>
</dbReference>